<dbReference type="GO" id="GO:0008168">
    <property type="term" value="F:methyltransferase activity"/>
    <property type="evidence" value="ECO:0007669"/>
    <property type="project" value="UniProtKB-KW"/>
</dbReference>
<dbReference type="EMBL" id="QWDN01000175">
    <property type="protein sequence ID" value="TEB41502.1"/>
    <property type="molecule type" value="Genomic_DNA"/>
</dbReference>
<comment type="caution">
    <text evidence="1">The sequence shown here is derived from an EMBL/GenBank/DDBJ whole genome shotgun (WGS) entry which is preliminary data.</text>
</comment>
<sequence>LFVEDNNALVFYKKIAALAQKNLLENGQLFFEINQYLGEEMNSLLESMNFKNIELRRDIYDNDRMMKGSL</sequence>
<dbReference type="GO" id="GO:0032259">
    <property type="term" value="P:methylation"/>
    <property type="evidence" value="ECO:0007669"/>
    <property type="project" value="UniProtKB-KW"/>
</dbReference>
<evidence type="ECO:0000313" key="1">
    <source>
        <dbReference type="EMBL" id="TEB41502.1"/>
    </source>
</evidence>
<organism evidence="1 2">
    <name type="scientific">Flavobacterium circumlabens</name>
    <dbReference type="NCBI Taxonomy" id="2133765"/>
    <lineage>
        <taxon>Bacteria</taxon>
        <taxon>Pseudomonadati</taxon>
        <taxon>Bacteroidota</taxon>
        <taxon>Flavobacteriia</taxon>
        <taxon>Flavobacteriales</taxon>
        <taxon>Flavobacteriaceae</taxon>
        <taxon>Flavobacterium</taxon>
    </lineage>
</organism>
<evidence type="ECO:0000313" key="2">
    <source>
        <dbReference type="Proteomes" id="UP000298340"/>
    </source>
</evidence>
<dbReference type="Proteomes" id="UP000298340">
    <property type="component" value="Unassembled WGS sequence"/>
</dbReference>
<gene>
    <name evidence="1" type="ORF">D0809_25195</name>
</gene>
<keyword evidence="1" id="KW-0489">Methyltransferase</keyword>
<keyword evidence="1" id="KW-0808">Transferase</keyword>
<dbReference type="AlphaFoldDB" id="A0A4Y7U6V7"/>
<feature type="non-terminal residue" evidence="1">
    <location>
        <position position="1"/>
    </location>
</feature>
<protein>
    <submittedName>
        <fullName evidence="1">Protein-(Glutamine-N5) methyltransferase, release factor-specific</fullName>
    </submittedName>
</protein>
<dbReference type="Gene3D" id="3.40.50.150">
    <property type="entry name" value="Vaccinia Virus protein VP39"/>
    <property type="match status" value="1"/>
</dbReference>
<proteinExistence type="predicted"/>
<name>A0A4Y7U6V7_9FLAO</name>
<dbReference type="InterPro" id="IPR029063">
    <property type="entry name" value="SAM-dependent_MTases_sf"/>
</dbReference>
<accession>A0A4Y7U6V7</accession>
<reference evidence="1 2" key="1">
    <citation type="journal article" date="2018" name="Syst. Appl. Microbiol.">
        <title>Flavobacterium circumlabens sp. nov. and Flavobacterium cupreum sp. nov., two psychrotrophic species isolated from Antarctic environmental samples.</title>
        <authorList>
            <person name="Kralova S."/>
            <person name="Busse H.J."/>
            <person name="Svec P."/>
            <person name="Maslanova I."/>
            <person name="Stankova E."/>
            <person name="Bartak M."/>
            <person name="Sedlacek I."/>
        </authorList>
    </citation>
    <scope>NUCLEOTIDE SEQUENCE [LARGE SCALE GENOMIC DNA]</scope>
    <source>
        <strain evidence="1 2">CCM 8828</strain>
    </source>
</reference>